<evidence type="ECO:0000313" key="1">
    <source>
        <dbReference type="EMBL" id="PWN48645.1"/>
    </source>
</evidence>
<keyword evidence="2" id="KW-1185">Reference proteome</keyword>
<evidence type="ECO:0000313" key="2">
    <source>
        <dbReference type="Proteomes" id="UP000245626"/>
    </source>
</evidence>
<protein>
    <submittedName>
        <fullName evidence="1">Uncharacterized protein</fullName>
    </submittedName>
</protein>
<sequence length="168" mass="18643">MFLLPVSDKRKFPLLASKVDEEAEGRRDEGREEGETDSPQPQQPHFPSFLPFAFELLPKRTPKGYRVDGLTFVHPSFCPVTDRFDHGDDSLWKMACESNNGGSHRTCKGPTEKDGHSFYQLACDSKSSTEGALNTLKANVVGITIVQVDPKYCELRGGSRRGRGRGSP</sequence>
<dbReference type="EMBL" id="KZ820165">
    <property type="protein sequence ID" value="PWN48645.1"/>
    <property type="molecule type" value="Genomic_DNA"/>
</dbReference>
<dbReference type="Proteomes" id="UP000245626">
    <property type="component" value="Unassembled WGS sequence"/>
</dbReference>
<accession>A0ACD0NSD1</accession>
<proteinExistence type="predicted"/>
<reference evidence="1 2" key="1">
    <citation type="journal article" date="2018" name="Mol. Biol. Evol.">
        <title>Broad Genomic Sampling Reveals a Smut Pathogenic Ancestry of the Fungal Clade Ustilaginomycotina.</title>
        <authorList>
            <person name="Kijpornyongpan T."/>
            <person name="Mondo S.J."/>
            <person name="Barry K."/>
            <person name="Sandor L."/>
            <person name="Lee J."/>
            <person name="Lipzen A."/>
            <person name="Pangilinan J."/>
            <person name="LaButti K."/>
            <person name="Hainaut M."/>
            <person name="Henrissat B."/>
            <person name="Grigoriev I.V."/>
            <person name="Spatafora J.W."/>
            <person name="Aime M.C."/>
        </authorList>
    </citation>
    <scope>NUCLEOTIDE SEQUENCE [LARGE SCALE GENOMIC DNA]</scope>
    <source>
        <strain evidence="1 2">SA 807</strain>
    </source>
</reference>
<name>A0ACD0NSD1_9BASI</name>
<organism evidence="1 2">
    <name type="scientific">Violaceomyces palustris</name>
    <dbReference type="NCBI Taxonomy" id="1673888"/>
    <lineage>
        <taxon>Eukaryota</taxon>
        <taxon>Fungi</taxon>
        <taxon>Dikarya</taxon>
        <taxon>Basidiomycota</taxon>
        <taxon>Ustilaginomycotina</taxon>
        <taxon>Ustilaginomycetes</taxon>
        <taxon>Violaceomycetales</taxon>
        <taxon>Violaceomycetaceae</taxon>
        <taxon>Violaceomyces</taxon>
    </lineage>
</organism>
<gene>
    <name evidence="1" type="ORF">IE53DRAFT_184860</name>
</gene>